<dbReference type="InterPro" id="IPR051828">
    <property type="entry name" value="HAD-like_hydrolase_domain"/>
</dbReference>
<organism evidence="1 2">
    <name type="scientific">Aphanothece sacrum FPU1</name>
    <dbReference type="NCBI Taxonomy" id="1920663"/>
    <lineage>
        <taxon>Bacteria</taxon>
        <taxon>Bacillati</taxon>
        <taxon>Cyanobacteriota</taxon>
        <taxon>Cyanophyceae</taxon>
        <taxon>Oscillatoriophycideae</taxon>
        <taxon>Chroococcales</taxon>
        <taxon>Aphanothecaceae</taxon>
        <taxon>Aphanothece</taxon>
    </lineage>
</organism>
<dbReference type="PANTHER" id="PTHR46191:SF2">
    <property type="entry name" value="HALOACID DEHALOGENASE-LIKE HYDROLASE DOMAIN-CONTAINING PROTEIN 3"/>
    <property type="match status" value="1"/>
</dbReference>
<sequence>MQQPNVIFFDAVGTLFGVRGTVGEIYSTIASEMGVEISAEALDLAFFKSFKMASPLAFSEVYSMKIPELEYQWWYSLAKTTFAQVEALEKFSDFDVFFRQLYEYFATANPWFLYDDVIPVLKYWQSKEVELGIISNFDSRIYEVLGLFGLTDFFSSITISSMTGSAKPDSRIFDVALDKYNCHPHQAWHIGDSQKEDYDAAKTVGLQAFLLDRNVNKSTSFDIINTMNTLILI</sequence>
<keyword evidence="2" id="KW-1185">Reference proteome</keyword>
<dbReference type="SFLD" id="SFLDS00003">
    <property type="entry name" value="Haloacid_Dehalogenase"/>
    <property type="match status" value="1"/>
</dbReference>
<comment type="caution">
    <text evidence="1">The sequence shown here is derived from an EMBL/GenBank/DDBJ whole genome shotgun (WGS) entry which is preliminary data.</text>
</comment>
<dbReference type="NCBIfam" id="TIGR01549">
    <property type="entry name" value="HAD-SF-IA-v1"/>
    <property type="match status" value="1"/>
</dbReference>
<keyword evidence="1" id="KW-0378">Hydrolase</keyword>
<dbReference type="AlphaFoldDB" id="A0A401IBQ9"/>
<dbReference type="InterPro" id="IPR044924">
    <property type="entry name" value="HAD-SF_hydro_IA_REG-2-like_cap"/>
</dbReference>
<name>A0A401IBQ9_APHSA</name>
<reference evidence="2" key="1">
    <citation type="submission" date="2017-05" db="EMBL/GenBank/DDBJ databases">
        <title>Physiological properties and genetic analysis related to exopolysaccharide production of fresh-water unicellular cyanobacterium Aphanothece sacrum, Suizenji Nori, that has been cultured as a food source in Japan.</title>
        <authorList>
            <person name="Kanesaki Y."/>
            <person name="Yoshikawa S."/>
            <person name="Ohki K."/>
        </authorList>
    </citation>
    <scope>NUCLEOTIDE SEQUENCE [LARGE SCALE GENOMIC DNA]</scope>
    <source>
        <strain evidence="2">FPU1</strain>
    </source>
</reference>
<dbReference type="InterPro" id="IPR023214">
    <property type="entry name" value="HAD_sf"/>
</dbReference>
<dbReference type="OrthoDB" id="9809962at2"/>
<dbReference type="InterPro" id="IPR006439">
    <property type="entry name" value="HAD-SF_hydro_IA"/>
</dbReference>
<dbReference type="GO" id="GO:0016787">
    <property type="term" value="F:hydrolase activity"/>
    <property type="evidence" value="ECO:0007669"/>
    <property type="project" value="UniProtKB-KW"/>
</dbReference>
<dbReference type="RefSeq" id="WP_124974249.1">
    <property type="nucleotide sequence ID" value="NZ_BDQK01000001.1"/>
</dbReference>
<dbReference type="Gene3D" id="1.10.150.720">
    <property type="entry name" value="Haloacid dehalogenase-like hydrolase"/>
    <property type="match status" value="1"/>
</dbReference>
<dbReference type="InterPro" id="IPR036412">
    <property type="entry name" value="HAD-like_sf"/>
</dbReference>
<dbReference type="InterPro" id="IPR011949">
    <property type="entry name" value="HAD-SF_hydro_IA_REG-2-like"/>
</dbReference>
<dbReference type="SUPFAM" id="SSF56784">
    <property type="entry name" value="HAD-like"/>
    <property type="match status" value="1"/>
</dbReference>
<accession>A0A401IBQ9</accession>
<dbReference type="Pfam" id="PF00702">
    <property type="entry name" value="Hydrolase"/>
    <property type="match status" value="1"/>
</dbReference>
<dbReference type="Proteomes" id="UP000287247">
    <property type="component" value="Unassembled WGS sequence"/>
</dbReference>
<evidence type="ECO:0000313" key="2">
    <source>
        <dbReference type="Proteomes" id="UP000287247"/>
    </source>
</evidence>
<protein>
    <submittedName>
        <fullName evidence="1">Hydrolase</fullName>
    </submittedName>
</protein>
<gene>
    <name evidence="1" type="ORF">AsFPU1_0049</name>
</gene>
<evidence type="ECO:0000313" key="1">
    <source>
        <dbReference type="EMBL" id="GBF78660.1"/>
    </source>
</evidence>
<proteinExistence type="predicted"/>
<dbReference type="CDD" id="cd16415">
    <property type="entry name" value="HAD_dREG-2_like"/>
    <property type="match status" value="1"/>
</dbReference>
<dbReference type="Gene3D" id="3.40.50.1000">
    <property type="entry name" value="HAD superfamily/HAD-like"/>
    <property type="match status" value="1"/>
</dbReference>
<dbReference type="NCBIfam" id="TIGR02252">
    <property type="entry name" value="DREG-2"/>
    <property type="match status" value="1"/>
</dbReference>
<dbReference type="SFLD" id="SFLDG01129">
    <property type="entry name" value="C1.5:_HAD__Beta-PGM__Phosphata"/>
    <property type="match status" value="1"/>
</dbReference>
<dbReference type="PANTHER" id="PTHR46191">
    <property type="match status" value="1"/>
</dbReference>
<dbReference type="EMBL" id="BDQK01000001">
    <property type="protein sequence ID" value="GBF78660.1"/>
    <property type="molecule type" value="Genomic_DNA"/>
</dbReference>